<keyword evidence="1" id="KW-1003">Cell membrane</keyword>
<keyword evidence="2" id="KW-0328">Glycosyltransferase</keyword>
<dbReference type="AlphaFoldDB" id="A0A1F5KAA1"/>
<dbReference type="SUPFAM" id="SSF53448">
    <property type="entry name" value="Nucleotide-diphospho-sugar transferases"/>
    <property type="match status" value="1"/>
</dbReference>
<dbReference type="Pfam" id="PF13231">
    <property type="entry name" value="PMT_2"/>
    <property type="match status" value="1"/>
</dbReference>
<evidence type="ECO:0000256" key="8">
    <source>
        <dbReference type="SAM" id="Phobius"/>
    </source>
</evidence>
<dbReference type="CDD" id="cd04179">
    <property type="entry name" value="DPM_DPG-synthase_like"/>
    <property type="match status" value="1"/>
</dbReference>
<keyword evidence="5" id="KW-0448">Lipopolysaccharide biosynthesis</keyword>
<feature type="transmembrane region" description="Helical" evidence="8">
    <location>
        <begin position="606"/>
        <end position="626"/>
    </location>
</feature>
<dbReference type="Gene3D" id="3.90.550.10">
    <property type="entry name" value="Spore Coat Polysaccharide Biosynthesis Protein SpsA, Chain A"/>
    <property type="match status" value="1"/>
</dbReference>
<feature type="domain" description="Glycosyltransferase 2-like" evidence="9">
    <location>
        <begin position="6"/>
        <end position="167"/>
    </location>
</feature>
<evidence type="ECO:0000256" key="4">
    <source>
        <dbReference type="ARBA" id="ARBA00022692"/>
    </source>
</evidence>
<evidence type="ECO:0000313" key="11">
    <source>
        <dbReference type="EMBL" id="OGE37882.1"/>
    </source>
</evidence>
<evidence type="ECO:0000256" key="3">
    <source>
        <dbReference type="ARBA" id="ARBA00022679"/>
    </source>
</evidence>
<keyword evidence="6 8" id="KW-1133">Transmembrane helix</keyword>
<sequence length="743" mass="84251">MIDNLSVFFPCFNEEGSVTGTVNKAITVLERLGINYEITIVNDGSTDKTAEVADSLSNSNPKIKVIHHPKNLGYGEALKSGFYNAKYDVICYTDGDGQFNFEEVTKFIYKLETADLIIGYRIKRADPFYRILFAKGWTLSLLMLFGMKLKDVDCGFKMVKREVLEKIPKFESKRGAMINAELVIKAKKFGFRVSQVGVNHFSRTAGKPTGASIPVIVRSYFDLLKLWWKYLGKLEFFAVVFILFIATFLRYYRLPEYMTFLGDEGRDALMIRRILVEHDLPLIGPTTSIGNIYLGPLYYYMMAVPMAIFWLNPVAAAYQVAFIGVLTVLIIYYLGKIWFGSWSGWVVAFLYAISPVNIIYSRSSWNPNPAPLFALISIWSMFIAQKSKDFRWLILTGAAIAAASQMHYLALILIPITGILWLYSLSLKLRKKLESKYFFTGTLGGIFSFFVIMSPLVVFDLKHNFLNYRAITTFFSDRQATVNLNPFNTLERIIPIFSNNLIGRYITQDNFWLTIGVSLLVIIPIIITFWRRTKGIILTWSILALSIWLTVGVLGLALYKQNIYDHYLGFLNPVPYLLIGALISTSGVVSNGLVSKLRIFSPYPDPVWLIRIAAILLILTLTYINLQNSPLKNPPNNQVKRTQEIAKFVISEAENKPFNFALIAKSNYDAAYQFYLGQLGHKPKTVPAEITDQLFVVCEDPVCEPINHPKYEIAGFGMAKIEKEQIFSGVKVFKLISNPNGKP</sequence>
<dbReference type="Pfam" id="PF00535">
    <property type="entry name" value="Glycos_transf_2"/>
    <property type="match status" value="1"/>
</dbReference>
<dbReference type="EMBL" id="MFDE01000034">
    <property type="protein sequence ID" value="OGE37882.1"/>
    <property type="molecule type" value="Genomic_DNA"/>
</dbReference>
<protein>
    <recommendedName>
        <fullName evidence="13">Glycosyltransferase 2-like domain-containing protein</fullName>
    </recommendedName>
</protein>
<comment type="caution">
    <text evidence="11">The sequence shown here is derived from an EMBL/GenBank/DDBJ whole genome shotgun (WGS) entry which is preliminary data.</text>
</comment>
<dbReference type="InterPro" id="IPR029044">
    <property type="entry name" value="Nucleotide-diphossugar_trans"/>
</dbReference>
<dbReference type="GO" id="GO:0009103">
    <property type="term" value="P:lipopolysaccharide biosynthetic process"/>
    <property type="evidence" value="ECO:0007669"/>
    <property type="project" value="UniProtKB-KW"/>
</dbReference>
<feature type="transmembrane region" description="Helical" evidence="8">
    <location>
        <begin position="511"/>
        <end position="530"/>
    </location>
</feature>
<evidence type="ECO:0000259" key="10">
    <source>
        <dbReference type="Pfam" id="PF13231"/>
    </source>
</evidence>
<evidence type="ECO:0000256" key="1">
    <source>
        <dbReference type="ARBA" id="ARBA00022475"/>
    </source>
</evidence>
<evidence type="ECO:0000256" key="2">
    <source>
        <dbReference type="ARBA" id="ARBA00022676"/>
    </source>
</evidence>
<dbReference type="InterPro" id="IPR038731">
    <property type="entry name" value="RgtA/B/C-like"/>
</dbReference>
<feature type="domain" description="Glycosyltransferase RgtA/B/C/D-like" evidence="10">
    <location>
        <begin position="296"/>
        <end position="450"/>
    </location>
</feature>
<evidence type="ECO:0008006" key="13">
    <source>
        <dbReference type="Google" id="ProtNLM"/>
    </source>
</evidence>
<feature type="transmembrane region" description="Helical" evidence="8">
    <location>
        <begin position="405"/>
        <end position="425"/>
    </location>
</feature>
<name>A0A1F5KAA1_9BACT</name>
<dbReference type="InterPro" id="IPR050256">
    <property type="entry name" value="Glycosyltransferase_2"/>
</dbReference>
<gene>
    <name evidence="11" type="ORF">A3F00_00105</name>
</gene>
<evidence type="ECO:0000259" key="9">
    <source>
        <dbReference type="Pfam" id="PF00535"/>
    </source>
</evidence>
<feature type="transmembrane region" description="Helical" evidence="8">
    <location>
        <begin position="234"/>
        <end position="252"/>
    </location>
</feature>
<feature type="transmembrane region" description="Helical" evidence="8">
    <location>
        <begin position="537"/>
        <end position="559"/>
    </location>
</feature>
<dbReference type="GO" id="GO:0005886">
    <property type="term" value="C:plasma membrane"/>
    <property type="evidence" value="ECO:0007669"/>
    <property type="project" value="TreeGrafter"/>
</dbReference>
<dbReference type="Proteomes" id="UP000176527">
    <property type="component" value="Unassembled WGS sequence"/>
</dbReference>
<keyword evidence="3" id="KW-0808">Transferase</keyword>
<dbReference type="PANTHER" id="PTHR48090">
    <property type="entry name" value="UNDECAPRENYL-PHOSPHATE 4-DEOXY-4-FORMAMIDO-L-ARABINOSE TRANSFERASE-RELATED"/>
    <property type="match status" value="1"/>
</dbReference>
<feature type="transmembrane region" description="Helical" evidence="8">
    <location>
        <begin position="574"/>
        <end position="594"/>
    </location>
</feature>
<reference evidence="11 12" key="1">
    <citation type="journal article" date="2016" name="Nat. Commun.">
        <title>Thousands of microbial genomes shed light on interconnected biogeochemical processes in an aquifer system.</title>
        <authorList>
            <person name="Anantharaman K."/>
            <person name="Brown C.T."/>
            <person name="Hug L.A."/>
            <person name="Sharon I."/>
            <person name="Castelle C.J."/>
            <person name="Probst A.J."/>
            <person name="Thomas B.C."/>
            <person name="Singh A."/>
            <person name="Wilkins M.J."/>
            <person name="Karaoz U."/>
            <person name="Brodie E.L."/>
            <person name="Williams K.H."/>
            <person name="Hubbard S.S."/>
            <person name="Banfield J.F."/>
        </authorList>
    </citation>
    <scope>NUCLEOTIDE SEQUENCE [LARGE SCALE GENOMIC DNA]</scope>
</reference>
<evidence type="ECO:0000313" key="12">
    <source>
        <dbReference type="Proteomes" id="UP000176527"/>
    </source>
</evidence>
<keyword evidence="7 8" id="KW-0472">Membrane</keyword>
<dbReference type="PANTHER" id="PTHR48090:SF3">
    <property type="entry name" value="UNDECAPRENYL-PHOSPHATE 4-DEOXY-4-FORMAMIDO-L-ARABINOSE TRANSFERASE"/>
    <property type="match status" value="1"/>
</dbReference>
<feature type="transmembrane region" description="Helical" evidence="8">
    <location>
        <begin position="316"/>
        <end position="335"/>
    </location>
</feature>
<feature type="transmembrane region" description="Helical" evidence="8">
    <location>
        <begin position="292"/>
        <end position="311"/>
    </location>
</feature>
<evidence type="ECO:0000256" key="6">
    <source>
        <dbReference type="ARBA" id="ARBA00022989"/>
    </source>
</evidence>
<organism evidence="11 12">
    <name type="scientific">Candidatus Daviesbacteria bacterium RIFCSPHIGHO2_12_FULL_37_11</name>
    <dbReference type="NCBI Taxonomy" id="1797777"/>
    <lineage>
        <taxon>Bacteria</taxon>
        <taxon>Candidatus Daviesiibacteriota</taxon>
    </lineage>
</organism>
<dbReference type="InterPro" id="IPR001173">
    <property type="entry name" value="Glyco_trans_2-like"/>
</dbReference>
<accession>A0A1F5KAA1</accession>
<feature type="transmembrane region" description="Helical" evidence="8">
    <location>
        <begin position="437"/>
        <end position="459"/>
    </location>
</feature>
<dbReference type="GO" id="GO:0099621">
    <property type="term" value="F:undecaprenyl-phosphate 4-deoxy-4-formamido-L-arabinose transferase activity"/>
    <property type="evidence" value="ECO:0007669"/>
    <property type="project" value="TreeGrafter"/>
</dbReference>
<proteinExistence type="predicted"/>
<evidence type="ECO:0000256" key="7">
    <source>
        <dbReference type="ARBA" id="ARBA00023136"/>
    </source>
</evidence>
<evidence type="ECO:0000256" key="5">
    <source>
        <dbReference type="ARBA" id="ARBA00022985"/>
    </source>
</evidence>
<feature type="transmembrane region" description="Helical" evidence="8">
    <location>
        <begin position="341"/>
        <end position="360"/>
    </location>
</feature>
<keyword evidence="4 8" id="KW-0812">Transmembrane</keyword>